<gene>
    <name evidence="5" type="ORF">GLAREA_12880</name>
</gene>
<evidence type="ECO:0000256" key="3">
    <source>
        <dbReference type="PROSITE-ProRule" id="PRU00023"/>
    </source>
</evidence>
<dbReference type="InterPro" id="IPR056593">
    <property type="entry name" value="ANK_LRRK2"/>
</dbReference>
<dbReference type="SMART" id="SM00248">
    <property type="entry name" value="ANK"/>
    <property type="match status" value="6"/>
</dbReference>
<proteinExistence type="predicted"/>
<evidence type="ECO:0000256" key="2">
    <source>
        <dbReference type="ARBA" id="ARBA00023043"/>
    </source>
</evidence>
<dbReference type="PANTHER" id="PTHR24198">
    <property type="entry name" value="ANKYRIN REPEAT AND PROTEIN KINASE DOMAIN-CONTAINING PROTEIN"/>
    <property type="match status" value="1"/>
</dbReference>
<organism evidence="5 6">
    <name type="scientific">Glarea lozoyensis (strain ATCC 20868 / MF5171)</name>
    <dbReference type="NCBI Taxonomy" id="1116229"/>
    <lineage>
        <taxon>Eukaryota</taxon>
        <taxon>Fungi</taxon>
        <taxon>Dikarya</taxon>
        <taxon>Ascomycota</taxon>
        <taxon>Pezizomycotina</taxon>
        <taxon>Leotiomycetes</taxon>
        <taxon>Helotiales</taxon>
        <taxon>Helotiaceae</taxon>
        <taxon>Glarea</taxon>
    </lineage>
</organism>
<dbReference type="OrthoDB" id="4772757at2759"/>
<dbReference type="HOGENOM" id="CLU_510941_0_0_1"/>
<dbReference type="AlphaFoldDB" id="S3CUS8"/>
<evidence type="ECO:0000313" key="6">
    <source>
        <dbReference type="Proteomes" id="UP000016922"/>
    </source>
</evidence>
<sequence>MSKQLEANIVNLPTELSQEIFSLTLAAIDIRHGVRLRYVNKFFRDAVDNAMCKEKFFVRLTRRRRVRPPRALKSEYLLPRLNRENRTTVPSRLIHDTLDLIVDIQENHVSSDTQAQFDQHIYLEALSKWFVDQLQVEVLLYFIKPSRKPRLHSVILADWAQDKILGEWTDDQKNLAALVAAASTGDLQMMKYLIESTTFSNPSQCFGCPLTTAIRKSQTASVKLLVDSVDLHCVFNFESAILHACHIGDQPTTELLLNLTNSSTTYISALHTAAFKGCITGRRPELFTHLLTTIFHTTTPFTKSLFHAAARSNFHPFIPLSLASGFDININFRSGYTRHPDVIRCASRHGSTDFLSLLLTSGIRRGFRDDCDFLSRALCVAAEFGQDKIIPILLDAGADINYHTETHYVGHPSLSVTQYTPLEAACLKVELSTARLLLARGADVNAHKRGNQILSDVCNKGELEIVRALLEAGVSPDPPFPLPKRRWPRAYMPLLRALAGRHNMVANLLLEFGALDLRPRVFGEGSKEVRALE</sequence>
<dbReference type="SUPFAM" id="SSF48403">
    <property type="entry name" value="Ankyrin repeat"/>
    <property type="match status" value="2"/>
</dbReference>
<dbReference type="GeneID" id="19471920"/>
<evidence type="ECO:0000313" key="5">
    <source>
        <dbReference type="EMBL" id="EPE30157.1"/>
    </source>
</evidence>
<protein>
    <submittedName>
        <fullName evidence="5">Ankyrin repeat-containing protein</fullName>
    </submittedName>
</protein>
<feature type="repeat" description="ANK" evidence="3">
    <location>
        <begin position="417"/>
        <end position="449"/>
    </location>
</feature>
<dbReference type="Proteomes" id="UP000016922">
    <property type="component" value="Unassembled WGS sequence"/>
</dbReference>
<dbReference type="Pfam" id="PF23745">
    <property type="entry name" value="ANK_LRRK2"/>
    <property type="match status" value="1"/>
</dbReference>
<evidence type="ECO:0000256" key="1">
    <source>
        <dbReference type="ARBA" id="ARBA00022737"/>
    </source>
</evidence>
<keyword evidence="2 3" id="KW-0040">ANK repeat</keyword>
<evidence type="ECO:0000259" key="4">
    <source>
        <dbReference type="Pfam" id="PF23745"/>
    </source>
</evidence>
<keyword evidence="6" id="KW-1185">Reference proteome</keyword>
<keyword evidence="1" id="KW-0677">Repeat</keyword>
<dbReference type="eggNOG" id="KOG0502">
    <property type="taxonomic scope" value="Eukaryota"/>
</dbReference>
<dbReference type="KEGG" id="glz:GLAREA_12880"/>
<feature type="domain" description="LRRK2 ANK repeat" evidence="4">
    <location>
        <begin position="419"/>
        <end position="474"/>
    </location>
</feature>
<dbReference type="PROSITE" id="PS50088">
    <property type="entry name" value="ANK_REPEAT"/>
    <property type="match status" value="1"/>
</dbReference>
<dbReference type="EMBL" id="KE145365">
    <property type="protein sequence ID" value="EPE30157.1"/>
    <property type="molecule type" value="Genomic_DNA"/>
</dbReference>
<name>S3CUS8_GLAL2</name>
<dbReference type="PANTHER" id="PTHR24198:SF165">
    <property type="entry name" value="ANKYRIN REPEAT-CONTAINING PROTEIN-RELATED"/>
    <property type="match status" value="1"/>
</dbReference>
<reference evidence="5 6" key="1">
    <citation type="journal article" date="2013" name="BMC Genomics">
        <title>Genomics-driven discovery of the pneumocandin biosynthetic gene cluster in the fungus Glarea lozoyensis.</title>
        <authorList>
            <person name="Chen L."/>
            <person name="Yue Q."/>
            <person name="Zhang X."/>
            <person name="Xiang M."/>
            <person name="Wang C."/>
            <person name="Li S."/>
            <person name="Che Y."/>
            <person name="Ortiz-Lopez F.J."/>
            <person name="Bills G.F."/>
            <person name="Liu X."/>
            <person name="An Z."/>
        </authorList>
    </citation>
    <scope>NUCLEOTIDE SEQUENCE [LARGE SCALE GENOMIC DNA]</scope>
    <source>
        <strain evidence="6">ATCC 20868 / MF5171</strain>
    </source>
</reference>
<dbReference type="InterPro" id="IPR002110">
    <property type="entry name" value="Ankyrin_rpt"/>
</dbReference>
<dbReference type="PROSITE" id="PS50297">
    <property type="entry name" value="ANK_REP_REGION"/>
    <property type="match status" value="1"/>
</dbReference>
<accession>S3CUS8</accession>
<dbReference type="RefSeq" id="XP_008082834.1">
    <property type="nucleotide sequence ID" value="XM_008084643.1"/>
</dbReference>
<dbReference type="Gene3D" id="1.25.40.20">
    <property type="entry name" value="Ankyrin repeat-containing domain"/>
    <property type="match status" value="2"/>
</dbReference>
<dbReference type="InterPro" id="IPR036770">
    <property type="entry name" value="Ankyrin_rpt-contain_sf"/>
</dbReference>